<dbReference type="PANTHER" id="PTHR44337">
    <property type="entry name" value="CARCINOEMBRYONIC ANTIGEN-RELATED CELL ADHESION MOLECULE 8"/>
    <property type="match status" value="1"/>
</dbReference>
<feature type="domain" description="Ig-like" evidence="7">
    <location>
        <begin position="220"/>
        <end position="299"/>
    </location>
</feature>
<sequence length="550" mass="61815">MGPICVMIIWLRIIYVMGDAEIVENVISIPGCSTTLEWILAKNYNDAFVTSIIVINANGSKIAEKKDMTCKNGPDSSIYCEVRNISDKEWRFVVVLLNVTEANSGKYTGEIKYGSMKINRTIQINVIEKPKIKEVQASILHEPLRIKCSVEGEFKNLSFYWKLNGTYLNSTYRMDTTFSNLTYTNLTMADEWNIFSCSACSDRNCCIESETYVPNPYYGPVSITLSVNDSDIYLHENETFKMNCSAKCNPPCSFVWTGVVSSQNEELVINNFNSRLVGTYICIATNNKTGVTGKSNNITLHCVQDSSTTSSSLGDNGDSLLKLLGIGLLIAAVSLVSVGILILHTNRRRLGSQTVHEPCALSSNRTLNQDINFNRRNRPLPIPAKQESTCRMMVGSLNPKINRKSRSCGALFDDNHDSWNPLRQTLSLQTMIQLSHDIDRGVESDESVIKSYVPKNGRRCSINVPGNGIMLEEQYSNVRKNKRTNDIQHNPGERLHRLNNVQDDQYSTIDETSLSLYDYAREHTREGNLQPIQRNAEVGSYNSDYDYVGL</sequence>
<keyword evidence="5" id="KW-0472">Membrane</keyword>
<proteinExistence type="predicted"/>
<evidence type="ECO:0000313" key="9">
    <source>
        <dbReference type="Proteomes" id="UP001634394"/>
    </source>
</evidence>
<dbReference type="InterPro" id="IPR007110">
    <property type="entry name" value="Ig-like_dom"/>
</dbReference>
<reference evidence="8 9" key="1">
    <citation type="submission" date="2024-11" db="EMBL/GenBank/DDBJ databases">
        <title>Chromosome-level genome assembly of the freshwater bivalve Anodonta woodiana.</title>
        <authorList>
            <person name="Chen X."/>
        </authorList>
    </citation>
    <scope>NUCLEOTIDE SEQUENCE [LARGE SCALE GENOMIC DNA]</scope>
    <source>
        <strain evidence="8">MN2024</strain>
        <tissue evidence="8">Gills</tissue>
    </source>
</reference>
<keyword evidence="4" id="KW-0393">Immunoglobulin domain</keyword>
<dbReference type="InterPro" id="IPR036179">
    <property type="entry name" value="Ig-like_dom_sf"/>
</dbReference>
<keyword evidence="1 6" id="KW-0732">Signal</keyword>
<dbReference type="InterPro" id="IPR003599">
    <property type="entry name" value="Ig_sub"/>
</dbReference>
<organism evidence="8 9">
    <name type="scientific">Sinanodonta woodiana</name>
    <name type="common">Chinese pond mussel</name>
    <name type="synonym">Anodonta woodiana</name>
    <dbReference type="NCBI Taxonomy" id="1069815"/>
    <lineage>
        <taxon>Eukaryota</taxon>
        <taxon>Metazoa</taxon>
        <taxon>Spiralia</taxon>
        <taxon>Lophotrochozoa</taxon>
        <taxon>Mollusca</taxon>
        <taxon>Bivalvia</taxon>
        <taxon>Autobranchia</taxon>
        <taxon>Heteroconchia</taxon>
        <taxon>Palaeoheterodonta</taxon>
        <taxon>Unionida</taxon>
        <taxon>Unionoidea</taxon>
        <taxon>Unionidae</taxon>
        <taxon>Unioninae</taxon>
        <taxon>Sinanodonta</taxon>
    </lineage>
</organism>
<keyword evidence="5" id="KW-1133">Transmembrane helix</keyword>
<keyword evidence="2" id="KW-1015">Disulfide bond</keyword>
<evidence type="ECO:0000256" key="3">
    <source>
        <dbReference type="ARBA" id="ARBA00023180"/>
    </source>
</evidence>
<dbReference type="InterPro" id="IPR013783">
    <property type="entry name" value="Ig-like_fold"/>
</dbReference>
<accession>A0ABD3XJ92</accession>
<feature type="chain" id="PRO_5044831700" description="Ig-like domain-containing protein" evidence="6">
    <location>
        <begin position="21"/>
        <end position="550"/>
    </location>
</feature>
<keyword evidence="5" id="KW-0812">Transmembrane</keyword>
<dbReference type="SMART" id="SM00409">
    <property type="entry name" value="IG"/>
    <property type="match status" value="3"/>
</dbReference>
<dbReference type="EMBL" id="JBJQND010000002">
    <property type="protein sequence ID" value="KAL3886329.1"/>
    <property type="molecule type" value="Genomic_DNA"/>
</dbReference>
<feature type="domain" description="Ig-like" evidence="7">
    <location>
        <begin position="130"/>
        <end position="199"/>
    </location>
</feature>
<comment type="caution">
    <text evidence="8">The sequence shown here is derived from an EMBL/GenBank/DDBJ whole genome shotgun (WGS) entry which is preliminary data.</text>
</comment>
<evidence type="ECO:0000256" key="4">
    <source>
        <dbReference type="ARBA" id="ARBA00023319"/>
    </source>
</evidence>
<evidence type="ECO:0000259" key="7">
    <source>
        <dbReference type="PROSITE" id="PS50835"/>
    </source>
</evidence>
<dbReference type="SUPFAM" id="SSF48726">
    <property type="entry name" value="Immunoglobulin"/>
    <property type="match status" value="2"/>
</dbReference>
<dbReference type="InterPro" id="IPR052598">
    <property type="entry name" value="IgSF_CEA-related"/>
</dbReference>
<keyword evidence="9" id="KW-1185">Reference proteome</keyword>
<feature type="transmembrane region" description="Helical" evidence="5">
    <location>
        <begin position="320"/>
        <end position="343"/>
    </location>
</feature>
<evidence type="ECO:0000256" key="1">
    <source>
        <dbReference type="ARBA" id="ARBA00022729"/>
    </source>
</evidence>
<evidence type="ECO:0000256" key="2">
    <source>
        <dbReference type="ARBA" id="ARBA00023157"/>
    </source>
</evidence>
<feature type="signal peptide" evidence="6">
    <location>
        <begin position="1"/>
        <end position="20"/>
    </location>
</feature>
<dbReference type="Gene3D" id="2.60.40.10">
    <property type="entry name" value="Immunoglobulins"/>
    <property type="match status" value="1"/>
</dbReference>
<dbReference type="PANTHER" id="PTHR44337:SF20">
    <property type="entry name" value="CARCINOEMBRYONIC ANTIGEN-RELATED CELL ADHESION MOLECULE 5-RELATED"/>
    <property type="match status" value="1"/>
</dbReference>
<dbReference type="Proteomes" id="UP001634394">
    <property type="component" value="Unassembled WGS sequence"/>
</dbReference>
<evidence type="ECO:0000256" key="6">
    <source>
        <dbReference type="SAM" id="SignalP"/>
    </source>
</evidence>
<evidence type="ECO:0000313" key="8">
    <source>
        <dbReference type="EMBL" id="KAL3886329.1"/>
    </source>
</evidence>
<gene>
    <name evidence="8" type="ORF">ACJMK2_026329</name>
</gene>
<keyword evidence="3" id="KW-0325">Glycoprotein</keyword>
<protein>
    <recommendedName>
        <fullName evidence="7">Ig-like domain-containing protein</fullName>
    </recommendedName>
</protein>
<dbReference type="PROSITE" id="PS50835">
    <property type="entry name" value="IG_LIKE"/>
    <property type="match status" value="2"/>
</dbReference>
<dbReference type="AlphaFoldDB" id="A0ABD3XJ92"/>
<name>A0ABD3XJ92_SINWO</name>
<evidence type="ECO:0000256" key="5">
    <source>
        <dbReference type="SAM" id="Phobius"/>
    </source>
</evidence>